<name>A0A2K9VCY1_9CAUD</name>
<protein>
    <submittedName>
        <fullName evidence="1">Uncharacterized protein</fullName>
    </submittedName>
</protein>
<dbReference type="EMBL" id="MG765277">
    <property type="protein sequence ID" value="AUV60055.1"/>
    <property type="molecule type" value="Genomic_DNA"/>
</dbReference>
<keyword evidence="2" id="KW-1185">Reference proteome</keyword>
<dbReference type="GeneID" id="54988604"/>
<evidence type="ECO:0000313" key="2">
    <source>
        <dbReference type="Proteomes" id="UP000241463"/>
    </source>
</evidence>
<proteinExistence type="predicted"/>
<organism evidence="1 2">
    <name type="scientific">Lactobacillus phage Bacchae</name>
    <dbReference type="NCBI Taxonomy" id="2079429"/>
    <lineage>
        <taxon>Viruses</taxon>
        <taxon>Duplodnaviria</taxon>
        <taxon>Heunggongvirae</taxon>
        <taxon>Uroviricota</taxon>
        <taxon>Caudoviricetes</taxon>
        <taxon>Herelleviridae</taxon>
        <taxon>Harbinvirus</taxon>
        <taxon>Harbinvirus bacchae</taxon>
    </lineage>
</organism>
<dbReference type="RefSeq" id="YP_009798159.1">
    <property type="nucleotide sequence ID" value="NC_047924.1"/>
</dbReference>
<sequence length="142" mass="15863">MEMDITLNIELYKDGTVMLDNCSSERTYEGGTVKFTGTIDGRRKTFNPMETMEKAGLVTTKHDESMFPEYKATSKLYKAFNSTGLVLGFTDNISTRERLNSIIKKTGVSQQQAFTNLKNAGVIAVADAYQLSDKELKTIILK</sequence>
<evidence type="ECO:0000313" key="1">
    <source>
        <dbReference type="EMBL" id="AUV60055.1"/>
    </source>
</evidence>
<accession>A0A2K9VCY1</accession>
<dbReference type="KEGG" id="vg:54988604"/>
<reference evidence="1 2" key="1">
    <citation type="submission" date="2018-01" db="EMBL/GenBank/DDBJ databases">
        <title>Lactobacillus phages that infect wine-derived L. plantarum strains.</title>
        <authorList>
            <person name="Kyrkou I."/>
            <person name="Hestbjerg Hansen L."/>
        </authorList>
    </citation>
    <scope>NUCLEOTIDE SEQUENCE [LARGE SCALE GENOMIC DNA]</scope>
</reference>
<dbReference type="Proteomes" id="UP000241463">
    <property type="component" value="Segment"/>
</dbReference>